<feature type="compositionally biased region" description="Basic and acidic residues" evidence="2">
    <location>
        <begin position="1377"/>
        <end position="1386"/>
    </location>
</feature>
<feature type="compositionally biased region" description="Basic and acidic residues" evidence="2">
    <location>
        <begin position="715"/>
        <end position="789"/>
    </location>
</feature>
<dbReference type="KEGG" id="dan:6495431"/>
<dbReference type="HOGENOM" id="CLU_249403_0_0_1"/>
<feature type="compositionally biased region" description="Basic and acidic residues" evidence="2">
    <location>
        <begin position="672"/>
        <end position="708"/>
    </location>
</feature>
<reference evidence="3 4" key="1">
    <citation type="journal article" date="2007" name="Nature">
        <title>Evolution of genes and genomes on the Drosophila phylogeny.</title>
        <authorList>
            <consortium name="Drosophila 12 Genomes Consortium"/>
            <person name="Clark A.G."/>
            <person name="Eisen M.B."/>
            <person name="Smith D.R."/>
            <person name="Bergman C.M."/>
            <person name="Oliver B."/>
            <person name="Markow T.A."/>
            <person name="Kaufman T.C."/>
            <person name="Kellis M."/>
            <person name="Gelbart W."/>
            <person name="Iyer V.N."/>
            <person name="Pollard D.A."/>
            <person name="Sackton T.B."/>
            <person name="Larracuente A.M."/>
            <person name="Singh N.D."/>
            <person name="Abad J.P."/>
            <person name="Abt D.N."/>
            <person name="Adryan B."/>
            <person name="Aguade M."/>
            <person name="Akashi H."/>
            <person name="Anderson W.W."/>
            <person name="Aquadro C.F."/>
            <person name="Ardell D.H."/>
            <person name="Arguello R."/>
            <person name="Artieri C.G."/>
            <person name="Barbash D.A."/>
            <person name="Barker D."/>
            <person name="Barsanti P."/>
            <person name="Batterham P."/>
            <person name="Batzoglou S."/>
            <person name="Begun D."/>
            <person name="Bhutkar A."/>
            <person name="Blanco E."/>
            <person name="Bosak S.A."/>
            <person name="Bradley R.K."/>
            <person name="Brand A.D."/>
            <person name="Brent M.R."/>
            <person name="Brooks A.N."/>
            <person name="Brown R.H."/>
            <person name="Butlin R.K."/>
            <person name="Caggese C."/>
            <person name="Calvi B.R."/>
            <person name="Bernardo de Carvalho A."/>
            <person name="Caspi A."/>
            <person name="Castrezana S."/>
            <person name="Celniker S.E."/>
            <person name="Chang J.L."/>
            <person name="Chapple C."/>
            <person name="Chatterji S."/>
            <person name="Chinwalla A."/>
            <person name="Civetta A."/>
            <person name="Clifton S.W."/>
            <person name="Comeron J.M."/>
            <person name="Costello J.C."/>
            <person name="Coyne J.A."/>
            <person name="Daub J."/>
            <person name="David R.G."/>
            <person name="Delcher A.L."/>
            <person name="Delehaunty K."/>
            <person name="Do C.B."/>
            <person name="Ebling H."/>
            <person name="Edwards K."/>
            <person name="Eickbush T."/>
            <person name="Evans J.D."/>
            <person name="Filipski A."/>
            <person name="Findeiss S."/>
            <person name="Freyhult E."/>
            <person name="Fulton L."/>
            <person name="Fulton R."/>
            <person name="Garcia A.C."/>
            <person name="Gardiner A."/>
            <person name="Garfield D.A."/>
            <person name="Garvin B.E."/>
            <person name="Gibson G."/>
            <person name="Gilbert D."/>
            <person name="Gnerre S."/>
            <person name="Godfrey J."/>
            <person name="Good R."/>
            <person name="Gotea V."/>
            <person name="Gravely B."/>
            <person name="Greenberg A.J."/>
            <person name="Griffiths-Jones S."/>
            <person name="Gross S."/>
            <person name="Guigo R."/>
            <person name="Gustafson E.A."/>
            <person name="Haerty W."/>
            <person name="Hahn M.W."/>
            <person name="Halligan D.L."/>
            <person name="Halpern A.L."/>
            <person name="Halter G.M."/>
            <person name="Han M.V."/>
            <person name="Heger A."/>
            <person name="Hillier L."/>
            <person name="Hinrichs A.S."/>
            <person name="Holmes I."/>
            <person name="Hoskins R.A."/>
            <person name="Hubisz M.J."/>
            <person name="Hultmark D."/>
            <person name="Huntley M.A."/>
            <person name="Jaffe D.B."/>
            <person name="Jagadeeshan S."/>
            <person name="Jeck W.R."/>
            <person name="Johnson J."/>
            <person name="Jones C.D."/>
            <person name="Jordan W.C."/>
            <person name="Karpen G.H."/>
            <person name="Kataoka E."/>
            <person name="Keightley P.D."/>
            <person name="Kheradpour P."/>
            <person name="Kirkness E.F."/>
            <person name="Koerich L.B."/>
            <person name="Kristiansen K."/>
            <person name="Kudrna D."/>
            <person name="Kulathinal R.J."/>
            <person name="Kumar S."/>
            <person name="Kwok R."/>
            <person name="Lander E."/>
            <person name="Langley C.H."/>
            <person name="Lapoint R."/>
            <person name="Lazzaro B.P."/>
            <person name="Lee S.J."/>
            <person name="Levesque L."/>
            <person name="Li R."/>
            <person name="Lin C.F."/>
            <person name="Lin M.F."/>
            <person name="Lindblad-Toh K."/>
            <person name="Llopart A."/>
            <person name="Long M."/>
            <person name="Low L."/>
            <person name="Lozovsky E."/>
            <person name="Lu J."/>
            <person name="Luo M."/>
            <person name="Machado C.A."/>
            <person name="Makalowski W."/>
            <person name="Marzo M."/>
            <person name="Matsuda M."/>
            <person name="Matzkin L."/>
            <person name="McAllister B."/>
            <person name="McBride C.S."/>
            <person name="McKernan B."/>
            <person name="McKernan K."/>
            <person name="Mendez-Lago M."/>
            <person name="Minx P."/>
            <person name="Mollenhauer M.U."/>
            <person name="Montooth K."/>
            <person name="Mount S.M."/>
            <person name="Mu X."/>
            <person name="Myers E."/>
            <person name="Negre B."/>
            <person name="Newfeld S."/>
            <person name="Nielsen R."/>
            <person name="Noor M.A."/>
            <person name="O'Grady P."/>
            <person name="Pachter L."/>
            <person name="Papaceit M."/>
            <person name="Parisi M.J."/>
            <person name="Parisi M."/>
            <person name="Parts L."/>
            <person name="Pedersen J.S."/>
            <person name="Pesole G."/>
            <person name="Phillippy A.M."/>
            <person name="Ponting C.P."/>
            <person name="Pop M."/>
            <person name="Porcelli D."/>
            <person name="Powell J.R."/>
            <person name="Prohaska S."/>
            <person name="Pruitt K."/>
            <person name="Puig M."/>
            <person name="Quesneville H."/>
            <person name="Ram K.R."/>
            <person name="Rand D."/>
            <person name="Rasmussen M.D."/>
            <person name="Reed L.K."/>
            <person name="Reenan R."/>
            <person name="Reily A."/>
            <person name="Remington K.A."/>
            <person name="Rieger T.T."/>
            <person name="Ritchie M.G."/>
            <person name="Robin C."/>
            <person name="Rogers Y.H."/>
            <person name="Rohde C."/>
            <person name="Rozas J."/>
            <person name="Rubenfield M.J."/>
            <person name="Ruiz A."/>
            <person name="Russo S."/>
            <person name="Salzberg S.L."/>
            <person name="Sanchez-Gracia A."/>
            <person name="Saranga D.J."/>
            <person name="Sato H."/>
            <person name="Schaeffer S.W."/>
            <person name="Schatz M.C."/>
            <person name="Schlenke T."/>
            <person name="Schwartz R."/>
            <person name="Segarra C."/>
            <person name="Singh R.S."/>
            <person name="Sirot L."/>
            <person name="Sirota M."/>
            <person name="Sisneros N.B."/>
            <person name="Smith C.D."/>
            <person name="Smith T.F."/>
            <person name="Spieth J."/>
            <person name="Stage D.E."/>
            <person name="Stark A."/>
            <person name="Stephan W."/>
            <person name="Strausberg R.L."/>
            <person name="Strempel S."/>
            <person name="Sturgill D."/>
            <person name="Sutton G."/>
            <person name="Sutton G.G."/>
            <person name="Tao W."/>
            <person name="Teichmann S."/>
            <person name="Tobari Y.N."/>
            <person name="Tomimura Y."/>
            <person name="Tsolas J.M."/>
            <person name="Valente V.L."/>
            <person name="Venter E."/>
            <person name="Venter J.C."/>
            <person name="Vicario S."/>
            <person name="Vieira F.G."/>
            <person name="Vilella A.J."/>
            <person name="Villasante A."/>
            <person name="Walenz B."/>
            <person name="Wang J."/>
            <person name="Wasserman M."/>
            <person name="Watts T."/>
            <person name="Wilson D."/>
            <person name="Wilson R.K."/>
            <person name="Wing R.A."/>
            <person name="Wolfner M.F."/>
            <person name="Wong A."/>
            <person name="Wong G.K."/>
            <person name="Wu C.I."/>
            <person name="Wu G."/>
            <person name="Yamamoto D."/>
            <person name="Yang H.P."/>
            <person name="Yang S.P."/>
            <person name="Yorke J.A."/>
            <person name="Yoshida K."/>
            <person name="Zdobnov E."/>
            <person name="Zhang P."/>
            <person name="Zhang Y."/>
            <person name="Zimin A.V."/>
            <person name="Baldwin J."/>
            <person name="Abdouelleil A."/>
            <person name="Abdulkadir J."/>
            <person name="Abebe A."/>
            <person name="Abera B."/>
            <person name="Abreu J."/>
            <person name="Acer S.C."/>
            <person name="Aftuck L."/>
            <person name="Alexander A."/>
            <person name="An P."/>
            <person name="Anderson E."/>
            <person name="Anderson S."/>
            <person name="Arachi H."/>
            <person name="Azer M."/>
            <person name="Bachantsang P."/>
            <person name="Barry A."/>
            <person name="Bayul T."/>
            <person name="Berlin A."/>
            <person name="Bessette D."/>
            <person name="Bloom T."/>
            <person name="Blye J."/>
            <person name="Boguslavskiy L."/>
            <person name="Bonnet C."/>
            <person name="Boukhgalter B."/>
            <person name="Bourzgui I."/>
            <person name="Brown A."/>
            <person name="Cahill P."/>
            <person name="Channer S."/>
            <person name="Cheshatsang Y."/>
            <person name="Chuda L."/>
            <person name="Citroen M."/>
            <person name="Collymore A."/>
            <person name="Cooke P."/>
            <person name="Costello M."/>
            <person name="D'Aco K."/>
            <person name="Daza R."/>
            <person name="De Haan G."/>
            <person name="DeGray S."/>
            <person name="DeMaso C."/>
            <person name="Dhargay N."/>
            <person name="Dooley K."/>
            <person name="Dooley E."/>
            <person name="Doricent M."/>
            <person name="Dorje P."/>
            <person name="Dorjee K."/>
            <person name="Dupes A."/>
            <person name="Elong R."/>
            <person name="Falk J."/>
            <person name="Farina A."/>
            <person name="Faro S."/>
            <person name="Ferguson D."/>
            <person name="Fisher S."/>
            <person name="Foley C.D."/>
            <person name="Franke A."/>
            <person name="Friedrich D."/>
            <person name="Gadbois L."/>
            <person name="Gearin G."/>
            <person name="Gearin C.R."/>
            <person name="Giannoukos G."/>
            <person name="Goode T."/>
            <person name="Graham J."/>
            <person name="Grandbois E."/>
            <person name="Grewal S."/>
            <person name="Gyaltsen K."/>
            <person name="Hafez N."/>
            <person name="Hagos B."/>
            <person name="Hall J."/>
            <person name="Henson C."/>
            <person name="Hollinger A."/>
            <person name="Honan T."/>
            <person name="Huard M.D."/>
            <person name="Hughes L."/>
            <person name="Hurhula B."/>
            <person name="Husby M.E."/>
            <person name="Kamat A."/>
            <person name="Kanga B."/>
            <person name="Kashin S."/>
            <person name="Khazanovich D."/>
            <person name="Kisner P."/>
            <person name="Lance K."/>
            <person name="Lara M."/>
            <person name="Lee W."/>
            <person name="Lennon N."/>
            <person name="Letendre F."/>
            <person name="LeVine R."/>
            <person name="Lipovsky A."/>
            <person name="Liu X."/>
            <person name="Liu J."/>
            <person name="Liu S."/>
            <person name="Lokyitsang T."/>
            <person name="Lokyitsang Y."/>
            <person name="Lubonja R."/>
            <person name="Lui A."/>
            <person name="MacDonald P."/>
            <person name="Magnisalis V."/>
            <person name="Maru K."/>
            <person name="Matthews C."/>
            <person name="McCusker W."/>
            <person name="McDonough S."/>
            <person name="Mehta T."/>
            <person name="Meldrim J."/>
            <person name="Meneus L."/>
            <person name="Mihai O."/>
            <person name="Mihalev A."/>
            <person name="Mihova T."/>
            <person name="Mittelman R."/>
            <person name="Mlenga V."/>
            <person name="Montmayeur A."/>
            <person name="Mulrain L."/>
            <person name="Navidi A."/>
            <person name="Naylor J."/>
            <person name="Negash T."/>
            <person name="Nguyen T."/>
            <person name="Nguyen N."/>
            <person name="Nicol R."/>
            <person name="Norbu C."/>
            <person name="Norbu N."/>
            <person name="Novod N."/>
            <person name="O'Neill B."/>
            <person name="Osman S."/>
            <person name="Markiewicz E."/>
            <person name="Oyono O.L."/>
            <person name="Patti C."/>
            <person name="Phunkhang P."/>
            <person name="Pierre F."/>
            <person name="Priest M."/>
            <person name="Raghuraman S."/>
            <person name="Rege F."/>
            <person name="Reyes R."/>
            <person name="Rise C."/>
            <person name="Rogov P."/>
            <person name="Ross K."/>
            <person name="Ryan E."/>
            <person name="Settipalli S."/>
            <person name="Shea T."/>
            <person name="Sherpa N."/>
            <person name="Shi L."/>
            <person name="Shih D."/>
            <person name="Sparrow T."/>
            <person name="Spaulding J."/>
            <person name="Stalker J."/>
            <person name="Stange-Thomann N."/>
            <person name="Stavropoulos S."/>
            <person name="Stone C."/>
            <person name="Strader C."/>
            <person name="Tesfaye S."/>
            <person name="Thomson T."/>
            <person name="Thoulutsang Y."/>
            <person name="Thoulutsang D."/>
            <person name="Topham K."/>
            <person name="Topping I."/>
            <person name="Tsamla T."/>
            <person name="Vassiliev H."/>
            <person name="Vo A."/>
            <person name="Wangchuk T."/>
            <person name="Wangdi T."/>
            <person name="Weiand M."/>
            <person name="Wilkinson J."/>
            <person name="Wilson A."/>
            <person name="Yadav S."/>
            <person name="Young G."/>
            <person name="Yu Q."/>
            <person name="Zembek L."/>
            <person name="Zhong D."/>
            <person name="Zimmer A."/>
            <person name="Zwirko Z."/>
            <person name="Jaffe D.B."/>
            <person name="Alvarez P."/>
            <person name="Brockman W."/>
            <person name="Butler J."/>
            <person name="Chin C."/>
            <person name="Gnerre S."/>
            <person name="Grabherr M."/>
            <person name="Kleber M."/>
            <person name="Mauceli E."/>
            <person name="MacCallum I."/>
        </authorList>
    </citation>
    <scope>NUCLEOTIDE SEQUENCE [LARGE SCALE GENOMIC DNA]</scope>
    <source>
        <strain evidence="4">Tucson 14024-0371.13</strain>
    </source>
</reference>
<dbReference type="InParanoid" id="B3MFX2"/>
<feature type="compositionally biased region" description="Basic and acidic residues" evidence="2">
    <location>
        <begin position="1358"/>
        <end position="1367"/>
    </location>
</feature>
<proteinExistence type="predicted"/>
<feature type="compositionally biased region" description="Basic and acidic residues" evidence="2">
    <location>
        <begin position="873"/>
        <end position="912"/>
    </location>
</feature>
<feature type="compositionally biased region" description="Basic and acidic residues" evidence="2">
    <location>
        <begin position="1437"/>
        <end position="1464"/>
    </location>
</feature>
<feature type="coiled-coil region" evidence="1">
    <location>
        <begin position="215"/>
        <end position="262"/>
    </location>
</feature>
<sequence length="1815" mass="216098">MAFNVENGNLKNKILPAEERLDRSCRKKMEIIRTLTLGKTSPKDLGICVTWLGILCRAAKKEAQERDCLMELMLRQLQETGQLSLPFTDPSNCDRDLGELLTPEGLGQPQLLQPKVSKEKIDYNPQEYQWREKLQQLDQLEVLYKHGEWIDSTSTAMSEEVRLLAGTERGCVLPRVKAGANTVRFTDKTTAATKLITKSLPTKPRVSPVQGTSARQRQDRELRILEINHRKEKERLDREFRAKQREQERAQLAEQIRLDREQMLTGQRVWQQERRKLQQKVKARIEHERYLIRKKREELREQNERTRERLQRDHLAWEKMHRERREMERMDRMERAKLLSPNEEFVTIMEPEKRMESGEVQLAEKIISWMVLCPSCRENVRHIPSKSVLHSVEPNPQLKVEEAPTYENVKEKAQTKLEEPPIEQQDQDKKEKSRESQRENRMECDQAISTVNNIKRIQKLHKEQMIEMVKLFRQSREDQIQKRAMLQELEVRRRAAQLNATPRELEPSKMDKVVEIEIIQGFQEEQDSKRSERHSKKKEELELALQKAELMEQQLLQKLERERKEKDDLEKKVAEHLENLRENKQENLVIEQKNIEAEESGKTENNEENEEVQAHLINSSKTIRNECPSFSGEKERQQEKIIEEKSKKENQKILDDNTKIDKMKCQESPSYSKERETQEQNKKIEEKESKMKNQDVQNDKTKADESNKQECPVSIEDREMQEHKDISEERESIKKNQEVLDDNKKSDEKKRQESPIFTKERERQEQKVRRKENQEVLEDKSKDDEKKLQESVPQEGSIPLSLLFALGRKWEQMERKNKEKREREKNEAKEIKRKLEEKSYREREEDKENHGYGKDGERIKDAILKRKVNGKLENNKRERDHEERNEKEEGVEDKRKAGEKSDRKRDQDKKPDTMNLKKKTERERMYNESGGVKKSGRRLCPGQEEADLRENENEKAERKEFEMSIAKIAEIIEQELRDKVESVRHIEASEERERGRFEREEMERDIKKHQQDRERLQMMERKSLEERESRQEVMVQMERKAQIERRVNEDLEKKAIKELFEAEKEYRKREQMQIEHLQKMREQSQKGKEEMKRLFQHYTSFWKNRSEMESVRVQGKPEEKRRQEWEDSSPEMKSGRHESRKNSSTNKKSEREMERIRRMGPRLERYQESSEDYSGKFQEHTKPVSIQIRQLLQNNDNESVLDEEIIRMDNELKNRQYIDLKIRQFQDGQKSPTSHQSLQSERSGRQREYRSEGEEMPPGDMVPKCTNVVQFNRRVPESFQFSTVEHSRRHGPEGPFKKPFDRSVGDHSSQYPRHLHHHSPIREINRQRTEANWLKAEKDREQRVRSIERLEQKLDSERRNLEEKGGDDFDWMQLTERSPEARDRQVPQRSKPQNYHPGSVRELNRFFGEERTVRYQEPRGQHVPQRSRPQNNQPGPLRDHNRFFGEEQTTKCQENRDHRAEISRPKNFQPGALRDDRSCGEEQTVRCQEPRGQKPRGRQQRSLPRNFQPESLRDHNRLFGPEKTVNDESSKEIISTSSSGKQPEFRLSLVGRFCPERRTYVVGPRDIDPQEIRHRGGEEPTRSDVRNFMQNPRPPILKSRQKERWQPYEGGRTHSRPEIPQSAPPLPQTSKKVCNTKCKNFHMAFLESAKRIIAVLRASNANPSSSESSEECAKHLGKKLPEPIFRNLAEPLLESSQDLAQNLMAIVSTLDEQLERHVGHLRHDWNGFQDRRRTVTKLQNQLRQAEHDQTVATSRASVFHVLYQWWNLNRSTVNLLKDLFSQYCNLSDPLVKETLDTIEWFYGEWSLQKLVFEQI</sequence>
<feature type="compositionally biased region" description="Polar residues" evidence="2">
    <location>
        <begin position="1226"/>
        <end position="1241"/>
    </location>
</feature>
<dbReference type="OrthoDB" id="7870181at2759"/>
<feature type="compositionally biased region" description="Basic and acidic residues" evidence="2">
    <location>
        <begin position="632"/>
        <end position="665"/>
    </location>
</feature>
<feature type="region of interest" description="Disordered" evidence="2">
    <location>
        <begin position="412"/>
        <end position="445"/>
    </location>
</feature>
<accession>B3MFX2</accession>
<feature type="compositionally biased region" description="Basic and acidic residues" evidence="2">
    <location>
        <begin position="1473"/>
        <end position="1492"/>
    </location>
</feature>
<feature type="compositionally biased region" description="Basic and acidic residues" evidence="2">
    <location>
        <begin position="1106"/>
        <end position="1125"/>
    </location>
</feature>
<evidence type="ECO:0000313" key="3">
    <source>
        <dbReference type="EMBL" id="EDV35654.2"/>
    </source>
</evidence>
<feature type="region of interest" description="Disordered" evidence="2">
    <location>
        <begin position="1224"/>
        <end position="1263"/>
    </location>
</feature>
<feature type="compositionally biased region" description="Basic and acidic residues" evidence="2">
    <location>
        <begin position="808"/>
        <end position="864"/>
    </location>
</feature>
<feature type="compositionally biased region" description="Basic and acidic residues" evidence="2">
    <location>
        <begin position="1290"/>
        <end position="1305"/>
    </location>
</feature>
<dbReference type="eggNOG" id="ENOG502RTNH">
    <property type="taxonomic scope" value="Eukaryota"/>
</dbReference>
<feature type="region of interest" description="Disordered" evidence="2">
    <location>
        <begin position="1106"/>
        <end position="1179"/>
    </location>
</feature>
<evidence type="ECO:0000256" key="1">
    <source>
        <dbReference type="SAM" id="Coils"/>
    </source>
</evidence>
<feature type="region of interest" description="Disordered" evidence="2">
    <location>
        <begin position="987"/>
        <end position="1033"/>
    </location>
</feature>
<dbReference type="GeneID" id="6495431"/>
<feature type="compositionally biased region" description="Basic and acidic residues" evidence="2">
    <location>
        <begin position="946"/>
        <end position="959"/>
    </location>
</feature>
<feature type="compositionally biased region" description="Basic and acidic residues" evidence="2">
    <location>
        <begin position="1242"/>
        <end position="1253"/>
    </location>
</feature>
<feature type="compositionally biased region" description="Basic and acidic residues" evidence="2">
    <location>
        <begin position="426"/>
        <end position="444"/>
    </location>
</feature>
<feature type="region of interest" description="Disordered" evidence="2">
    <location>
        <begin position="1358"/>
        <end position="1539"/>
    </location>
</feature>
<evidence type="ECO:0008006" key="5">
    <source>
        <dbReference type="Google" id="ProtNLM"/>
    </source>
</evidence>
<dbReference type="FunCoup" id="B3MFX2">
    <property type="interactions" value="20"/>
</dbReference>
<keyword evidence="1" id="KW-0175">Coiled coil</keyword>
<dbReference type="STRING" id="7217.B3MFX2"/>
<name>B3MFX2_DROAN</name>
<protein>
    <recommendedName>
        <fullName evidence="5">Trichohyalin-like</fullName>
    </recommendedName>
</protein>
<dbReference type="Proteomes" id="UP000007801">
    <property type="component" value="Unassembled WGS sequence"/>
</dbReference>
<feature type="region of interest" description="Disordered" evidence="2">
    <location>
        <begin position="1282"/>
        <end position="1314"/>
    </location>
</feature>
<gene>
    <name evidence="3" type="primary">Dana\GF12582</name>
    <name evidence="3" type="synonym">dana_GLEANR_12599</name>
    <name evidence="3" type="ORF">GF12582</name>
</gene>
<feature type="compositionally biased region" description="Basic and acidic residues" evidence="2">
    <location>
        <begin position="1402"/>
        <end position="1420"/>
    </location>
</feature>
<organism evidence="3 4">
    <name type="scientific">Drosophila ananassae</name>
    <name type="common">Fruit fly</name>
    <dbReference type="NCBI Taxonomy" id="7217"/>
    <lineage>
        <taxon>Eukaryota</taxon>
        <taxon>Metazoa</taxon>
        <taxon>Ecdysozoa</taxon>
        <taxon>Arthropoda</taxon>
        <taxon>Hexapoda</taxon>
        <taxon>Insecta</taxon>
        <taxon>Pterygota</taxon>
        <taxon>Neoptera</taxon>
        <taxon>Endopterygota</taxon>
        <taxon>Diptera</taxon>
        <taxon>Brachycera</taxon>
        <taxon>Muscomorpha</taxon>
        <taxon>Ephydroidea</taxon>
        <taxon>Drosophilidae</taxon>
        <taxon>Drosophila</taxon>
        <taxon>Sophophora</taxon>
    </lineage>
</organism>
<feature type="compositionally biased region" description="Basic and acidic residues" evidence="2">
    <location>
        <begin position="593"/>
        <end position="605"/>
    </location>
</feature>
<feature type="compositionally biased region" description="Basic and acidic residues" evidence="2">
    <location>
        <begin position="1568"/>
        <end position="1585"/>
    </location>
</feature>
<dbReference type="EMBL" id="CH902619">
    <property type="protein sequence ID" value="EDV35654.2"/>
    <property type="molecule type" value="Genomic_DNA"/>
</dbReference>
<evidence type="ECO:0000313" key="4">
    <source>
        <dbReference type="Proteomes" id="UP000007801"/>
    </source>
</evidence>
<feature type="compositionally biased region" description="Basic and acidic residues" evidence="2">
    <location>
        <begin position="1600"/>
        <end position="1617"/>
    </location>
</feature>
<feature type="region of interest" description="Disordered" evidence="2">
    <location>
        <begin position="1568"/>
        <end position="1631"/>
    </location>
</feature>
<keyword evidence="4" id="KW-1185">Reference proteome</keyword>
<feature type="region of interest" description="Disordered" evidence="2">
    <location>
        <begin position="577"/>
        <end position="959"/>
    </location>
</feature>
<feature type="compositionally biased region" description="Basic and acidic residues" evidence="2">
    <location>
        <begin position="1133"/>
        <end position="1179"/>
    </location>
</feature>
<evidence type="ECO:0000256" key="2">
    <source>
        <dbReference type="SAM" id="MobiDB-lite"/>
    </source>
</evidence>